<evidence type="ECO:0000256" key="6">
    <source>
        <dbReference type="SAM" id="Phobius"/>
    </source>
</evidence>
<feature type="domain" description="Major facilitator superfamily (MFS) profile" evidence="7">
    <location>
        <begin position="46"/>
        <end position="441"/>
    </location>
</feature>
<keyword evidence="4 6" id="KW-0472">Membrane</keyword>
<organism evidence="8 9">
    <name type="scientific">Streptomyces jeddahensis</name>
    <dbReference type="NCBI Taxonomy" id="1716141"/>
    <lineage>
        <taxon>Bacteria</taxon>
        <taxon>Bacillati</taxon>
        <taxon>Actinomycetota</taxon>
        <taxon>Actinomycetes</taxon>
        <taxon>Kitasatosporales</taxon>
        <taxon>Streptomycetaceae</taxon>
        <taxon>Streptomyces</taxon>
    </lineage>
</organism>
<sequence length="441" mass="46976">MPAYKEVALTVTTPETLRSDTAAPPPGTSAATAQAIPDPRPRLVVGMAAGQLGIFLALLTPILVSLQLKVQSIVPEDDQVTALGIVTTTGSVAAMLANPFFGRLSDRTTSRFGRRRPWLALGMLGLLLGLVIIATASNVAVITVGFVIASASANAALAAFVATVADNVPEYKRGKISGMLGIMQNLAPTTGTWIAKYFTDQMLLLFLVPSAIGILLVIGYILVLPDKPLEEKPSPEGVKAVLRTYWVSPKQYPDFAWAWLSRFLLTLANWMFTTFRLIYLQHEMRLTAAEATETLATGVLIYGLVVMASSQTAGWLSDRFGRRKPFIAIAAVLFGVGMLILSQSDTVAMFYCAEIVLGLGFGTYLGVDLALVIDVLPDPENPSKDLGIFNIAMSAPQIFAPALGALLISLGGGHNYAILLITASLVCLCGALAILPVRKVR</sequence>
<keyword evidence="9" id="KW-1185">Reference proteome</keyword>
<feature type="transmembrane region" description="Helical" evidence="6">
    <location>
        <begin position="256"/>
        <end position="279"/>
    </location>
</feature>
<dbReference type="Gene3D" id="1.20.1250.20">
    <property type="entry name" value="MFS general substrate transporter like domains"/>
    <property type="match status" value="2"/>
</dbReference>
<dbReference type="InterPro" id="IPR005829">
    <property type="entry name" value="Sugar_transporter_CS"/>
</dbReference>
<dbReference type="PROSITE" id="PS00216">
    <property type="entry name" value="SUGAR_TRANSPORT_1"/>
    <property type="match status" value="1"/>
</dbReference>
<dbReference type="EMBL" id="LOHS01000156">
    <property type="protein sequence ID" value="OAH10169.1"/>
    <property type="molecule type" value="Genomic_DNA"/>
</dbReference>
<dbReference type="Proteomes" id="UP000077381">
    <property type="component" value="Unassembled WGS sequence"/>
</dbReference>
<dbReference type="InterPro" id="IPR011701">
    <property type="entry name" value="MFS"/>
</dbReference>
<proteinExistence type="predicted"/>
<feature type="transmembrane region" description="Helical" evidence="6">
    <location>
        <begin position="118"/>
        <end position="136"/>
    </location>
</feature>
<dbReference type="InterPro" id="IPR036259">
    <property type="entry name" value="MFS_trans_sf"/>
</dbReference>
<accession>A0A177HHV2</accession>
<feature type="transmembrane region" description="Helical" evidence="6">
    <location>
        <begin position="142"/>
        <end position="165"/>
    </location>
</feature>
<evidence type="ECO:0000256" key="3">
    <source>
        <dbReference type="ARBA" id="ARBA00022989"/>
    </source>
</evidence>
<dbReference type="GO" id="GO:0022857">
    <property type="term" value="F:transmembrane transporter activity"/>
    <property type="evidence" value="ECO:0007669"/>
    <property type="project" value="InterPro"/>
</dbReference>
<dbReference type="Pfam" id="PF07690">
    <property type="entry name" value="MFS_1"/>
    <property type="match status" value="1"/>
</dbReference>
<keyword evidence="2 6" id="KW-0812">Transmembrane</keyword>
<dbReference type="GO" id="GO:0005886">
    <property type="term" value="C:plasma membrane"/>
    <property type="evidence" value="ECO:0007669"/>
    <property type="project" value="UniProtKB-SubCell"/>
</dbReference>
<evidence type="ECO:0000256" key="2">
    <source>
        <dbReference type="ARBA" id="ARBA00022692"/>
    </source>
</evidence>
<comment type="subcellular location">
    <subcellularLocation>
        <location evidence="1">Cell membrane</location>
        <topology evidence="1">Multi-pass membrane protein</topology>
    </subcellularLocation>
</comment>
<dbReference type="PANTHER" id="PTHR23528:SF1">
    <property type="entry name" value="MAJOR FACILITATOR SUPERFAMILY (MFS) PROFILE DOMAIN-CONTAINING PROTEIN"/>
    <property type="match status" value="1"/>
</dbReference>
<evidence type="ECO:0000256" key="4">
    <source>
        <dbReference type="ARBA" id="ARBA00023136"/>
    </source>
</evidence>
<dbReference type="SUPFAM" id="SSF103473">
    <property type="entry name" value="MFS general substrate transporter"/>
    <property type="match status" value="1"/>
</dbReference>
<feature type="transmembrane region" description="Helical" evidence="6">
    <location>
        <begin position="388"/>
        <end position="410"/>
    </location>
</feature>
<evidence type="ECO:0000259" key="7">
    <source>
        <dbReference type="PROSITE" id="PS50850"/>
    </source>
</evidence>
<comment type="caution">
    <text evidence="8">The sequence shown here is derived from an EMBL/GenBank/DDBJ whole genome shotgun (WGS) entry which is preliminary data.</text>
</comment>
<feature type="region of interest" description="Disordered" evidence="5">
    <location>
        <begin position="15"/>
        <end position="35"/>
    </location>
</feature>
<dbReference type="PROSITE" id="PS50850">
    <property type="entry name" value="MFS"/>
    <property type="match status" value="1"/>
</dbReference>
<feature type="transmembrane region" description="Helical" evidence="6">
    <location>
        <begin position="203"/>
        <end position="223"/>
    </location>
</feature>
<dbReference type="InterPro" id="IPR020846">
    <property type="entry name" value="MFS_dom"/>
</dbReference>
<dbReference type="AlphaFoldDB" id="A0A177HHV2"/>
<evidence type="ECO:0000256" key="1">
    <source>
        <dbReference type="ARBA" id="ARBA00004651"/>
    </source>
</evidence>
<dbReference type="PANTHER" id="PTHR23528">
    <property type="match status" value="1"/>
</dbReference>
<evidence type="ECO:0000256" key="5">
    <source>
        <dbReference type="SAM" id="MobiDB-lite"/>
    </source>
</evidence>
<evidence type="ECO:0000313" key="9">
    <source>
        <dbReference type="Proteomes" id="UP000077381"/>
    </source>
</evidence>
<feature type="transmembrane region" description="Helical" evidence="6">
    <location>
        <begin position="80"/>
        <end position="97"/>
    </location>
</feature>
<feature type="transmembrane region" description="Helical" evidence="6">
    <location>
        <begin position="325"/>
        <end position="342"/>
    </location>
</feature>
<dbReference type="STRING" id="1716141.STSP_64250"/>
<protein>
    <submittedName>
        <fullName evidence="8">Multidrug resistance protein MdtL</fullName>
    </submittedName>
</protein>
<name>A0A177HHV2_9ACTN</name>
<evidence type="ECO:0000313" key="8">
    <source>
        <dbReference type="EMBL" id="OAH10169.1"/>
    </source>
</evidence>
<keyword evidence="3 6" id="KW-1133">Transmembrane helix</keyword>
<gene>
    <name evidence="8" type="primary">mdtL_2</name>
    <name evidence="8" type="ORF">STSP_64250</name>
</gene>
<feature type="transmembrane region" description="Helical" evidence="6">
    <location>
        <begin position="348"/>
        <end position="376"/>
    </location>
</feature>
<dbReference type="PATRIC" id="fig|1716141.3.peg.6769"/>
<reference evidence="8 9" key="1">
    <citation type="submission" date="2015-12" db="EMBL/GenBank/DDBJ databases">
        <title>Genome sequence of Streptomyces sp. G25.</title>
        <authorList>
            <person name="Poehlein A."/>
            <person name="Roettig A."/>
            <person name="Hiessl S."/>
            <person name="Hauschild P."/>
            <person name="Schauer J."/>
            <person name="Madkour M.H."/>
            <person name="Al-Ansari A.M."/>
            <person name="Almakishah N.H."/>
            <person name="Steinbuechel A."/>
            <person name="Daniel R."/>
        </authorList>
    </citation>
    <scope>NUCLEOTIDE SEQUENCE [LARGE SCALE GENOMIC DNA]</scope>
    <source>
        <strain evidence="9">G25(2015)</strain>
    </source>
</reference>
<feature type="transmembrane region" description="Helical" evidence="6">
    <location>
        <begin position="43"/>
        <end position="68"/>
    </location>
</feature>
<feature type="transmembrane region" description="Helical" evidence="6">
    <location>
        <begin position="416"/>
        <end position="437"/>
    </location>
</feature>